<evidence type="ECO:0000313" key="5">
    <source>
        <dbReference type="EMBL" id="HJC06972.1"/>
    </source>
</evidence>
<feature type="chain" id="PRO_5038516457" evidence="3">
    <location>
        <begin position="51"/>
        <end position="567"/>
    </location>
</feature>
<keyword evidence="2" id="KW-0812">Transmembrane</keyword>
<dbReference type="CDD" id="cd00060">
    <property type="entry name" value="FHA"/>
    <property type="match status" value="1"/>
</dbReference>
<organism evidence="5 6">
    <name type="scientific">Candidatus Enterocloster excrementipullorum</name>
    <dbReference type="NCBI Taxonomy" id="2838559"/>
    <lineage>
        <taxon>Bacteria</taxon>
        <taxon>Bacillati</taxon>
        <taxon>Bacillota</taxon>
        <taxon>Clostridia</taxon>
        <taxon>Lachnospirales</taxon>
        <taxon>Lachnospiraceae</taxon>
        <taxon>Enterocloster</taxon>
    </lineage>
</organism>
<evidence type="ECO:0000256" key="1">
    <source>
        <dbReference type="SAM" id="MobiDB-lite"/>
    </source>
</evidence>
<dbReference type="Gene3D" id="3.40.50.410">
    <property type="entry name" value="von Willebrand factor, type A domain"/>
    <property type="match status" value="1"/>
</dbReference>
<reference evidence="5" key="1">
    <citation type="journal article" date="2021" name="PeerJ">
        <title>Extensive microbial diversity within the chicken gut microbiome revealed by metagenomics and culture.</title>
        <authorList>
            <person name="Gilroy R."/>
            <person name="Ravi A."/>
            <person name="Getino M."/>
            <person name="Pursley I."/>
            <person name="Horton D.L."/>
            <person name="Alikhan N.F."/>
            <person name="Baker D."/>
            <person name="Gharbi K."/>
            <person name="Hall N."/>
            <person name="Watson M."/>
            <person name="Adriaenssens E.M."/>
            <person name="Foster-Nyarko E."/>
            <person name="Jarju S."/>
            <person name="Secka A."/>
            <person name="Antonio M."/>
            <person name="Oren A."/>
            <person name="Chaudhuri R.R."/>
            <person name="La Ragione R."/>
            <person name="Hildebrand F."/>
            <person name="Pallen M.J."/>
        </authorList>
    </citation>
    <scope>NUCLEOTIDE SEQUENCE</scope>
    <source>
        <strain evidence="5">CHK180-15479</strain>
    </source>
</reference>
<dbReference type="EMBL" id="DWWT01000066">
    <property type="protein sequence ID" value="HJC06972.1"/>
    <property type="molecule type" value="Genomic_DNA"/>
</dbReference>
<dbReference type="InterPro" id="IPR036465">
    <property type="entry name" value="vWFA_dom_sf"/>
</dbReference>
<dbReference type="PROSITE" id="PS50006">
    <property type="entry name" value="FHA_DOMAIN"/>
    <property type="match status" value="1"/>
</dbReference>
<accession>A0A9D2N225</accession>
<dbReference type="Proteomes" id="UP000823910">
    <property type="component" value="Unassembled WGS sequence"/>
</dbReference>
<feature type="domain" description="FHA" evidence="4">
    <location>
        <begin position="495"/>
        <end position="544"/>
    </location>
</feature>
<dbReference type="AlphaFoldDB" id="A0A9D2N225"/>
<feature type="region of interest" description="Disordered" evidence="1">
    <location>
        <begin position="325"/>
        <end position="409"/>
    </location>
</feature>
<dbReference type="InterPro" id="IPR008984">
    <property type="entry name" value="SMAD_FHA_dom_sf"/>
</dbReference>
<gene>
    <name evidence="5" type="ORF">H9704_12635</name>
</gene>
<feature type="signal peptide" evidence="3">
    <location>
        <begin position="1"/>
        <end position="50"/>
    </location>
</feature>
<evidence type="ECO:0000256" key="2">
    <source>
        <dbReference type="SAM" id="Phobius"/>
    </source>
</evidence>
<feature type="compositionally biased region" description="Gly residues" evidence="1">
    <location>
        <begin position="393"/>
        <end position="405"/>
    </location>
</feature>
<sequence>MRGILSRVWERVREKNCRSAAGRRRPAARVFAASAAMAAALILPCGQALAAASARPIRTFVYENTLYTYVELEGVESPVTQVEAKIGSKSFSASGRLETVRQAGFPITYLLLVDNSTSMPPYRKQLADFCSQLAKDSGEKTRFILATLGDSFQVLNENVPAESMEEQLAAISFDEDVTRLHSCINSALDYFETLPRQGNELRSMIVITDAVQYDPQGGVPYEQLLERTTQSDVMLHSLGMGSDAAALDSLGKLIQASGGMHQVLGDGLTPGAAADALSESGGALMVTGFDLTGNTVFGENQEVSFTFASGGSLLCRGEAVADIPEPAGAGAASSDGESASAEGETSPSAGDETEAPAESGAESSAEEGTADASTEETTAPKEASPSTANPGSGPSGAQGMQGGQGSSVPEEKGKGVLWIAGGIAGAAAVAAAVLFLVRGKNKKPGQQQKAGQQKMADEPQPDKEPEGAAGIYMRIDAPEGVLDSGRKEFTLRRELTIGRDFACDIVLRGEAVPAQAARIFLENGRICMEALSSQTAVLVNDQPVKGSCPLRSGDRISIAGCVIRPLF</sequence>
<dbReference type="CDD" id="cd00198">
    <property type="entry name" value="vWFA"/>
    <property type="match status" value="1"/>
</dbReference>
<keyword evidence="2" id="KW-0472">Membrane</keyword>
<dbReference type="InterPro" id="IPR000253">
    <property type="entry name" value="FHA_dom"/>
</dbReference>
<dbReference type="SUPFAM" id="SSF49879">
    <property type="entry name" value="SMAD/FHA domain"/>
    <property type="match status" value="1"/>
</dbReference>
<feature type="transmembrane region" description="Helical" evidence="2">
    <location>
        <begin position="416"/>
        <end position="437"/>
    </location>
</feature>
<name>A0A9D2N225_9FIRM</name>
<dbReference type="Gene3D" id="2.60.200.20">
    <property type="match status" value="1"/>
</dbReference>
<evidence type="ECO:0000313" key="6">
    <source>
        <dbReference type="Proteomes" id="UP000823910"/>
    </source>
</evidence>
<reference evidence="5" key="2">
    <citation type="submission" date="2021-04" db="EMBL/GenBank/DDBJ databases">
        <authorList>
            <person name="Gilroy R."/>
        </authorList>
    </citation>
    <scope>NUCLEOTIDE SEQUENCE</scope>
    <source>
        <strain evidence="5">CHK180-15479</strain>
    </source>
</reference>
<proteinExistence type="predicted"/>
<dbReference type="SUPFAM" id="SSF53300">
    <property type="entry name" value="vWA-like"/>
    <property type="match status" value="1"/>
</dbReference>
<feature type="compositionally biased region" description="Basic and acidic residues" evidence="1">
    <location>
        <begin position="455"/>
        <end position="466"/>
    </location>
</feature>
<comment type="caution">
    <text evidence="5">The sequence shown here is derived from an EMBL/GenBank/DDBJ whole genome shotgun (WGS) entry which is preliminary data.</text>
</comment>
<protein>
    <submittedName>
        <fullName evidence="5">FHA domain-containing protein</fullName>
    </submittedName>
</protein>
<feature type="compositionally biased region" description="Low complexity" evidence="1">
    <location>
        <begin position="444"/>
        <end position="454"/>
    </location>
</feature>
<dbReference type="Pfam" id="PF00498">
    <property type="entry name" value="FHA"/>
    <property type="match status" value="1"/>
</dbReference>
<evidence type="ECO:0000256" key="3">
    <source>
        <dbReference type="SAM" id="SignalP"/>
    </source>
</evidence>
<feature type="region of interest" description="Disordered" evidence="1">
    <location>
        <begin position="442"/>
        <end position="467"/>
    </location>
</feature>
<feature type="compositionally biased region" description="Low complexity" evidence="1">
    <location>
        <begin position="325"/>
        <end position="363"/>
    </location>
</feature>
<keyword evidence="2" id="KW-1133">Transmembrane helix</keyword>
<keyword evidence="3" id="KW-0732">Signal</keyword>
<evidence type="ECO:0000259" key="4">
    <source>
        <dbReference type="PROSITE" id="PS50006"/>
    </source>
</evidence>